<name>A0ABM1QW64_CAMSA</name>
<feature type="chain" id="PRO_5046296757" evidence="2">
    <location>
        <begin position="24"/>
        <end position="85"/>
    </location>
</feature>
<sequence length="85" mass="9123">MYKVWLLTLSFLLLSGLLNTAEARVLPYESSNPKIGEEGVWDLRMIKEIKAEVGGSCSPRAGGKGPPRSPGSSNIPGSPKRCKPP</sequence>
<evidence type="ECO:0000313" key="4">
    <source>
        <dbReference type="RefSeq" id="XP_019091002.1"/>
    </source>
</evidence>
<dbReference type="Proteomes" id="UP000694864">
    <property type="component" value="Chromosome 2"/>
</dbReference>
<keyword evidence="3" id="KW-1185">Reference proteome</keyword>
<protein>
    <submittedName>
        <fullName evidence="4">Uncharacterized protein LOC109128649</fullName>
    </submittedName>
</protein>
<feature type="signal peptide" evidence="2">
    <location>
        <begin position="1"/>
        <end position="23"/>
    </location>
</feature>
<reference evidence="4" key="2">
    <citation type="submission" date="2025-08" db="UniProtKB">
        <authorList>
            <consortium name="RefSeq"/>
        </authorList>
    </citation>
    <scope>IDENTIFICATION</scope>
    <source>
        <tissue evidence="4">Leaf</tissue>
    </source>
</reference>
<evidence type="ECO:0000256" key="1">
    <source>
        <dbReference type="SAM" id="MobiDB-lite"/>
    </source>
</evidence>
<dbReference type="RefSeq" id="XP_019091002.1">
    <property type="nucleotide sequence ID" value="XM_019235457.1"/>
</dbReference>
<gene>
    <name evidence="4" type="primary">LOC109128649</name>
</gene>
<evidence type="ECO:0000313" key="3">
    <source>
        <dbReference type="Proteomes" id="UP000694864"/>
    </source>
</evidence>
<accession>A0ABM1QW64</accession>
<feature type="region of interest" description="Disordered" evidence="1">
    <location>
        <begin position="54"/>
        <end position="85"/>
    </location>
</feature>
<reference evidence="3" key="1">
    <citation type="journal article" date="2014" name="Nat. Commun.">
        <title>The emerging biofuel crop Camelina sativa retains a highly undifferentiated hexaploid genome structure.</title>
        <authorList>
            <person name="Kagale S."/>
            <person name="Koh C."/>
            <person name="Nixon J."/>
            <person name="Bollina V."/>
            <person name="Clarke W.E."/>
            <person name="Tuteja R."/>
            <person name="Spillane C."/>
            <person name="Robinson S.J."/>
            <person name="Links M.G."/>
            <person name="Clarke C."/>
            <person name="Higgins E.E."/>
            <person name="Huebert T."/>
            <person name="Sharpe A.G."/>
            <person name="Parkin I.A."/>
        </authorList>
    </citation>
    <scope>NUCLEOTIDE SEQUENCE [LARGE SCALE GENOMIC DNA]</scope>
    <source>
        <strain evidence="3">cv. DH55</strain>
    </source>
</reference>
<evidence type="ECO:0000256" key="2">
    <source>
        <dbReference type="SAM" id="SignalP"/>
    </source>
</evidence>
<proteinExistence type="predicted"/>
<dbReference type="GeneID" id="109128649"/>
<organism evidence="3 4">
    <name type="scientific">Camelina sativa</name>
    <name type="common">False flax</name>
    <name type="synonym">Myagrum sativum</name>
    <dbReference type="NCBI Taxonomy" id="90675"/>
    <lineage>
        <taxon>Eukaryota</taxon>
        <taxon>Viridiplantae</taxon>
        <taxon>Streptophyta</taxon>
        <taxon>Embryophyta</taxon>
        <taxon>Tracheophyta</taxon>
        <taxon>Spermatophyta</taxon>
        <taxon>Magnoliopsida</taxon>
        <taxon>eudicotyledons</taxon>
        <taxon>Gunneridae</taxon>
        <taxon>Pentapetalae</taxon>
        <taxon>rosids</taxon>
        <taxon>malvids</taxon>
        <taxon>Brassicales</taxon>
        <taxon>Brassicaceae</taxon>
        <taxon>Camelineae</taxon>
        <taxon>Camelina</taxon>
    </lineage>
</organism>
<keyword evidence="2" id="KW-0732">Signal</keyword>